<organism evidence="2 3">
    <name type="scientific">Bionectria ochroleuca</name>
    <name type="common">Gliocladium roseum</name>
    <dbReference type="NCBI Taxonomy" id="29856"/>
    <lineage>
        <taxon>Eukaryota</taxon>
        <taxon>Fungi</taxon>
        <taxon>Dikarya</taxon>
        <taxon>Ascomycota</taxon>
        <taxon>Pezizomycotina</taxon>
        <taxon>Sordariomycetes</taxon>
        <taxon>Hypocreomycetidae</taxon>
        <taxon>Hypocreales</taxon>
        <taxon>Bionectriaceae</taxon>
        <taxon>Clonostachys</taxon>
    </lineage>
</organism>
<keyword evidence="3" id="KW-1185">Reference proteome</keyword>
<dbReference type="EMBL" id="CABFNS010000806">
    <property type="protein sequence ID" value="VUC29622.1"/>
    <property type="molecule type" value="Genomic_DNA"/>
</dbReference>
<evidence type="ECO:0000313" key="3">
    <source>
        <dbReference type="Proteomes" id="UP000766486"/>
    </source>
</evidence>
<reference evidence="2 3" key="1">
    <citation type="submission" date="2019-06" db="EMBL/GenBank/DDBJ databases">
        <authorList>
            <person name="Broberg M."/>
        </authorList>
    </citation>
    <scope>NUCLEOTIDE SEQUENCE [LARGE SCALE GENOMIC DNA]</scope>
</reference>
<keyword evidence="1" id="KW-0732">Signal</keyword>
<dbReference type="Proteomes" id="UP000766486">
    <property type="component" value="Unassembled WGS sequence"/>
</dbReference>
<name>A0ABY6UEL6_BIOOC</name>
<evidence type="ECO:0000256" key="1">
    <source>
        <dbReference type="SAM" id="SignalP"/>
    </source>
</evidence>
<protein>
    <submittedName>
        <fullName evidence="2">Uncharacterized protein</fullName>
    </submittedName>
</protein>
<proteinExistence type="predicted"/>
<gene>
    <name evidence="2" type="ORF">CLO192961_LOCUS262212</name>
</gene>
<comment type="caution">
    <text evidence="2">The sequence shown here is derived from an EMBL/GenBank/DDBJ whole genome shotgun (WGS) entry which is preliminary data.</text>
</comment>
<sequence>MHFAKAIISLFAIAGFATAQEYEPALARRSLELAREEYLAAREEYLEQRDLYLRKQPNKKACSPFPQVPKGHCSVDTRSKRVVCVNGPFGGICGSCPANAKQGAECTCNS</sequence>
<feature type="signal peptide" evidence="1">
    <location>
        <begin position="1"/>
        <end position="19"/>
    </location>
</feature>
<accession>A0ABY6UEL6</accession>
<feature type="chain" id="PRO_5047430285" evidence="1">
    <location>
        <begin position="20"/>
        <end position="110"/>
    </location>
</feature>
<evidence type="ECO:0000313" key="2">
    <source>
        <dbReference type="EMBL" id="VUC29622.1"/>
    </source>
</evidence>